<gene>
    <name evidence="1" type="ORF">GUJ93_ZPchr0009g258</name>
</gene>
<reference evidence="1" key="2">
    <citation type="submission" date="2021-02" db="EMBL/GenBank/DDBJ databases">
        <authorList>
            <person name="Kimball J.A."/>
            <person name="Haas M.W."/>
            <person name="Macchietto M."/>
            <person name="Kono T."/>
            <person name="Duquette J."/>
            <person name="Shao M."/>
        </authorList>
    </citation>
    <scope>NUCLEOTIDE SEQUENCE</scope>
    <source>
        <tissue evidence="1">Fresh leaf tissue</tissue>
    </source>
</reference>
<organism evidence="1 2">
    <name type="scientific">Zizania palustris</name>
    <name type="common">Northern wild rice</name>
    <dbReference type="NCBI Taxonomy" id="103762"/>
    <lineage>
        <taxon>Eukaryota</taxon>
        <taxon>Viridiplantae</taxon>
        <taxon>Streptophyta</taxon>
        <taxon>Embryophyta</taxon>
        <taxon>Tracheophyta</taxon>
        <taxon>Spermatophyta</taxon>
        <taxon>Magnoliopsida</taxon>
        <taxon>Liliopsida</taxon>
        <taxon>Poales</taxon>
        <taxon>Poaceae</taxon>
        <taxon>BOP clade</taxon>
        <taxon>Oryzoideae</taxon>
        <taxon>Oryzeae</taxon>
        <taxon>Zizaniinae</taxon>
        <taxon>Zizania</taxon>
    </lineage>
</organism>
<name>A0A8J5RHE8_ZIZPA</name>
<accession>A0A8J5RHE8</accession>
<protein>
    <submittedName>
        <fullName evidence="1">Uncharacterized protein</fullName>
    </submittedName>
</protein>
<evidence type="ECO:0000313" key="1">
    <source>
        <dbReference type="EMBL" id="KAG8049212.1"/>
    </source>
</evidence>
<reference evidence="1" key="1">
    <citation type="journal article" date="2021" name="bioRxiv">
        <title>Whole Genome Assembly and Annotation of Northern Wild Rice, Zizania palustris L., Supports a Whole Genome Duplication in the Zizania Genus.</title>
        <authorList>
            <person name="Haas M."/>
            <person name="Kono T."/>
            <person name="Macchietto M."/>
            <person name="Millas R."/>
            <person name="McGilp L."/>
            <person name="Shao M."/>
            <person name="Duquette J."/>
            <person name="Hirsch C.N."/>
            <person name="Kimball J."/>
        </authorList>
    </citation>
    <scope>NUCLEOTIDE SEQUENCE</scope>
    <source>
        <tissue evidence="1">Fresh leaf tissue</tissue>
    </source>
</reference>
<proteinExistence type="predicted"/>
<evidence type="ECO:0000313" key="2">
    <source>
        <dbReference type="Proteomes" id="UP000729402"/>
    </source>
</evidence>
<keyword evidence="2" id="KW-1185">Reference proteome</keyword>
<comment type="caution">
    <text evidence="1">The sequence shown here is derived from an EMBL/GenBank/DDBJ whole genome shotgun (WGS) entry which is preliminary data.</text>
</comment>
<dbReference type="Proteomes" id="UP000729402">
    <property type="component" value="Unassembled WGS sequence"/>
</dbReference>
<dbReference type="AlphaFoldDB" id="A0A8J5RHE8"/>
<sequence length="143" mass="16339">MQNSSSIILCRRKKHQDSCFPGLQKVSTLISESICTKKSTMIFFWTLCYTSYPYFPSDVMNAQTTICSFGSIDKSANLTSGIYTHSYSMLCKLSIICLLDFTNCMMTEWVLISLACRCDIIRLIVCHSNKLFAQKLGHHMLYE</sequence>
<dbReference type="EMBL" id="JAAALK010000289">
    <property type="protein sequence ID" value="KAG8049212.1"/>
    <property type="molecule type" value="Genomic_DNA"/>
</dbReference>